<evidence type="ECO:0000256" key="4">
    <source>
        <dbReference type="ARBA" id="ARBA00022692"/>
    </source>
</evidence>
<feature type="transmembrane region" description="Helical" evidence="7">
    <location>
        <begin position="12"/>
        <end position="35"/>
    </location>
</feature>
<protein>
    <submittedName>
        <fullName evidence="8">Chromate transporter</fullName>
    </submittedName>
</protein>
<feature type="transmembrane region" description="Helical" evidence="7">
    <location>
        <begin position="147"/>
        <end position="164"/>
    </location>
</feature>
<name>A0A449B9V8_9BACT</name>
<dbReference type="GO" id="GO:0005886">
    <property type="term" value="C:plasma membrane"/>
    <property type="evidence" value="ECO:0007669"/>
    <property type="project" value="UniProtKB-SubCell"/>
</dbReference>
<dbReference type="Pfam" id="PF02417">
    <property type="entry name" value="Chromate_transp"/>
    <property type="match status" value="1"/>
</dbReference>
<dbReference type="PANTHER" id="PTHR43663:SF1">
    <property type="entry name" value="CHROMATE TRANSPORTER"/>
    <property type="match status" value="1"/>
</dbReference>
<keyword evidence="6 7" id="KW-0472">Membrane</keyword>
<dbReference type="OrthoDB" id="9788907at2"/>
<keyword evidence="4 7" id="KW-0812">Transmembrane</keyword>
<dbReference type="RefSeq" id="WP_129622817.1">
    <property type="nucleotide sequence ID" value="NZ_LR215043.1"/>
</dbReference>
<keyword evidence="3" id="KW-1003">Cell membrane</keyword>
<evidence type="ECO:0000256" key="3">
    <source>
        <dbReference type="ARBA" id="ARBA00022475"/>
    </source>
</evidence>
<comment type="similarity">
    <text evidence="2">Belongs to the chromate ion transporter (CHR) (TC 2.A.51) family.</text>
</comment>
<dbReference type="KEGG" id="mcob:NCTC10184_00177"/>
<dbReference type="GO" id="GO:0015109">
    <property type="term" value="F:chromate transmembrane transporter activity"/>
    <property type="evidence" value="ECO:0007669"/>
    <property type="project" value="InterPro"/>
</dbReference>
<feature type="transmembrane region" description="Helical" evidence="7">
    <location>
        <begin position="170"/>
        <end position="188"/>
    </location>
</feature>
<sequence>MNQKSRKTSFWEVFLFVLKITFIGFGGGNALMPVIKNEAVDRKKWLTLEEFDKMVIVTNMLPGPSVIQSISYICIKHFGKFLGSILTLVAILPHVLMAFGLYLGVSKLPLQYLYVIAAGVLTAISGVLFAFGWSYMKSSKNKINTPLWLFLFIFTFAFCFFVPTPYNIPVIVMIAIFFIVGIIEFVLYRKAKKMRSNKNNNNETQNSNNSEVA</sequence>
<dbReference type="PANTHER" id="PTHR43663">
    <property type="entry name" value="CHROMATE TRANSPORT PROTEIN-RELATED"/>
    <property type="match status" value="1"/>
</dbReference>
<accession>A0A449B9V8</accession>
<evidence type="ECO:0000256" key="7">
    <source>
        <dbReference type="SAM" id="Phobius"/>
    </source>
</evidence>
<dbReference type="Proteomes" id="UP000290876">
    <property type="component" value="Chromosome"/>
</dbReference>
<reference evidence="8 9" key="1">
    <citation type="submission" date="2019-01" db="EMBL/GenBank/DDBJ databases">
        <authorList>
            <consortium name="Pathogen Informatics"/>
        </authorList>
    </citation>
    <scope>NUCLEOTIDE SEQUENCE [LARGE SCALE GENOMIC DNA]</scope>
    <source>
        <strain evidence="8 9">NCTC10184</strain>
    </source>
</reference>
<feature type="transmembrane region" description="Helical" evidence="7">
    <location>
        <begin position="55"/>
        <end position="75"/>
    </location>
</feature>
<evidence type="ECO:0000256" key="1">
    <source>
        <dbReference type="ARBA" id="ARBA00004651"/>
    </source>
</evidence>
<dbReference type="InterPro" id="IPR052518">
    <property type="entry name" value="CHR_Transporter"/>
</dbReference>
<keyword evidence="5 7" id="KW-1133">Transmembrane helix</keyword>
<dbReference type="InterPro" id="IPR003370">
    <property type="entry name" value="Chromate_transpt"/>
</dbReference>
<evidence type="ECO:0000313" key="8">
    <source>
        <dbReference type="EMBL" id="VEU77963.1"/>
    </source>
</evidence>
<proteinExistence type="inferred from homology"/>
<comment type="subcellular location">
    <subcellularLocation>
        <location evidence="1">Cell membrane</location>
        <topology evidence="1">Multi-pass membrane protein</topology>
    </subcellularLocation>
</comment>
<gene>
    <name evidence="8" type="primary">chrA</name>
    <name evidence="8" type="ORF">NCTC10184_00177</name>
</gene>
<evidence type="ECO:0000313" key="9">
    <source>
        <dbReference type="Proteomes" id="UP000290876"/>
    </source>
</evidence>
<dbReference type="EMBL" id="LR215043">
    <property type="protein sequence ID" value="VEU77963.1"/>
    <property type="molecule type" value="Genomic_DNA"/>
</dbReference>
<evidence type="ECO:0000256" key="5">
    <source>
        <dbReference type="ARBA" id="ARBA00022989"/>
    </source>
</evidence>
<keyword evidence="9" id="KW-1185">Reference proteome</keyword>
<evidence type="ECO:0000256" key="2">
    <source>
        <dbReference type="ARBA" id="ARBA00005262"/>
    </source>
</evidence>
<feature type="transmembrane region" description="Helical" evidence="7">
    <location>
        <begin position="82"/>
        <end position="105"/>
    </location>
</feature>
<dbReference type="AlphaFoldDB" id="A0A449B9V8"/>
<organism evidence="8 9">
    <name type="scientific">Mycoplasmopsis columbinasalis</name>
    <dbReference type="NCBI Taxonomy" id="114880"/>
    <lineage>
        <taxon>Bacteria</taxon>
        <taxon>Bacillati</taxon>
        <taxon>Mycoplasmatota</taxon>
        <taxon>Mycoplasmoidales</taxon>
        <taxon>Metamycoplasmataceae</taxon>
        <taxon>Mycoplasmopsis</taxon>
    </lineage>
</organism>
<evidence type="ECO:0000256" key="6">
    <source>
        <dbReference type="ARBA" id="ARBA00023136"/>
    </source>
</evidence>
<feature type="transmembrane region" description="Helical" evidence="7">
    <location>
        <begin position="111"/>
        <end position="135"/>
    </location>
</feature>